<proteinExistence type="predicted"/>
<dbReference type="AlphaFoldDB" id="A0A0K2SXR3"/>
<dbReference type="EMBL" id="HACA01001203">
    <property type="protein sequence ID" value="CDW18564.1"/>
    <property type="molecule type" value="Transcribed_RNA"/>
</dbReference>
<evidence type="ECO:0000313" key="1">
    <source>
        <dbReference type="EMBL" id="CDW18563.1"/>
    </source>
</evidence>
<dbReference type="EMBL" id="HACA01001202">
    <property type="protein sequence ID" value="CDW18563.1"/>
    <property type="molecule type" value="Transcribed_RNA"/>
</dbReference>
<protein>
    <submittedName>
        <fullName evidence="1">Uncharacterized protein</fullName>
    </submittedName>
</protein>
<name>A0A0K2SXR3_LEPSM</name>
<accession>A0A0K2SXR3</accession>
<organism evidence="1">
    <name type="scientific">Lepeophtheirus salmonis</name>
    <name type="common">Salmon louse</name>
    <name type="synonym">Caligus salmonis</name>
    <dbReference type="NCBI Taxonomy" id="72036"/>
    <lineage>
        <taxon>Eukaryota</taxon>
        <taxon>Metazoa</taxon>
        <taxon>Ecdysozoa</taxon>
        <taxon>Arthropoda</taxon>
        <taxon>Crustacea</taxon>
        <taxon>Multicrustacea</taxon>
        <taxon>Hexanauplia</taxon>
        <taxon>Copepoda</taxon>
        <taxon>Siphonostomatoida</taxon>
        <taxon>Caligidae</taxon>
        <taxon>Lepeophtheirus</taxon>
    </lineage>
</organism>
<sequence>MQCDTKILFSSMLVQKILKEKSSSTFRQETMSSPFISECILTSATFGVLSNKNPEGNSGESLS</sequence>
<reference evidence="1" key="1">
    <citation type="submission" date="2014-05" db="EMBL/GenBank/DDBJ databases">
        <authorList>
            <person name="Chronopoulou M."/>
        </authorList>
    </citation>
    <scope>NUCLEOTIDE SEQUENCE</scope>
    <source>
        <tissue evidence="1">Whole organism</tissue>
    </source>
</reference>